<proteinExistence type="predicted"/>
<gene>
    <name evidence="1" type="ORF">BIFPSEUDO_02652</name>
</gene>
<dbReference type="EMBL" id="ABXX02000001">
    <property type="protein sequence ID" value="EEG71767.1"/>
    <property type="molecule type" value="Genomic_DNA"/>
</dbReference>
<comment type="caution">
    <text evidence="1">The sequence shown here is derived from an EMBL/GenBank/DDBJ whole genome shotgun (WGS) entry which is preliminary data.</text>
</comment>
<organism evidence="1 2">
    <name type="scientific">Bifidobacterium pseudocatenulatum DSM 20438 = JCM 1200 = LMG 10505</name>
    <dbReference type="NCBI Taxonomy" id="547043"/>
    <lineage>
        <taxon>Bacteria</taxon>
        <taxon>Bacillati</taxon>
        <taxon>Actinomycetota</taxon>
        <taxon>Actinomycetes</taxon>
        <taxon>Bifidobacteriales</taxon>
        <taxon>Bifidobacteriaceae</taxon>
        <taxon>Bifidobacterium</taxon>
    </lineage>
</organism>
<name>C0BQK4_BIFPS</name>
<dbReference type="Proteomes" id="UP000003875">
    <property type="component" value="Unassembled WGS sequence"/>
</dbReference>
<evidence type="ECO:0000313" key="2">
    <source>
        <dbReference type="Proteomes" id="UP000003875"/>
    </source>
</evidence>
<accession>C0BQK4</accession>
<evidence type="ECO:0000313" key="1">
    <source>
        <dbReference type="EMBL" id="EEG71767.1"/>
    </source>
</evidence>
<dbReference type="AlphaFoldDB" id="C0BQK4"/>
<reference evidence="1 2" key="1">
    <citation type="submission" date="2009-02" db="EMBL/GenBank/DDBJ databases">
        <title>Draft genome sequence of Bifidobacterium pseudocatenulatum (DSM 20438).</title>
        <authorList>
            <person name="Sudarsanam P."/>
            <person name="Ley R."/>
            <person name="Guruge J."/>
            <person name="Turnbaugh P.J."/>
            <person name="Mahowald M."/>
            <person name="Liep D."/>
            <person name="Gordon J."/>
        </authorList>
    </citation>
    <scope>NUCLEOTIDE SEQUENCE [LARGE SCALE GENOMIC DNA]</scope>
    <source>
        <strain evidence="1 2">DSM 20438</strain>
    </source>
</reference>
<sequence length="47" mass="5521">MFLSRDSNAPPWFAPAPCRYVLPGLQHTSVIENLRHRKHRCSSFFHL</sequence>
<reference evidence="1 2" key="2">
    <citation type="submission" date="2009-02" db="EMBL/GenBank/DDBJ databases">
        <authorList>
            <person name="Fulton L."/>
            <person name="Clifton S."/>
            <person name="Fulton B."/>
            <person name="Xu J."/>
            <person name="Minx P."/>
            <person name="Pepin K.H."/>
            <person name="Johnson M."/>
            <person name="Bhonagiri V."/>
            <person name="Nash W.E."/>
            <person name="Mardis E.R."/>
            <person name="Wilson R.K."/>
        </authorList>
    </citation>
    <scope>NUCLEOTIDE SEQUENCE [LARGE SCALE GENOMIC DNA]</scope>
    <source>
        <strain evidence="1 2">DSM 20438</strain>
    </source>
</reference>
<protein>
    <submittedName>
        <fullName evidence="1">Uncharacterized protein</fullName>
    </submittedName>
</protein>